<dbReference type="AlphaFoldDB" id="A0A9N9S332"/>
<keyword evidence="1" id="KW-0732">Signal</keyword>
<accession>A0A9N9S332</accession>
<feature type="signal peptide" evidence="1">
    <location>
        <begin position="1"/>
        <end position="23"/>
    </location>
</feature>
<evidence type="ECO:0000313" key="2">
    <source>
        <dbReference type="EMBL" id="CAG9808531.1"/>
    </source>
</evidence>
<protein>
    <recommendedName>
        <fullName evidence="4">Secreted protein</fullName>
    </recommendedName>
</protein>
<feature type="chain" id="PRO_5040428109" description="Secreted protein" evidence="1">
    <location>
        <begin position="24"/>
        <end position="123"/>
    </location>
</feature>
<reference evidence="2" key="2">
    <citation type="submission" date="2022-10" db="EMBL/GenBank/DDBJ databases">
        <authorList>
            <consortium name="ENA_rothamsted_submissions"/>
            <consortium name="culmorum"/>
            <person name="King R."/>
        </authorList>
    </citation>
    <scope>NUCLEOTIDE SEQUENCE</scope>
</reference>
<dbReference type="Proteomes" id="UP001153620">
    <property type="component" value="Chromosome 3"/>
</dbReference>
<sequence>MMNTKVSKGFLICASIFAVCVYSQSTSNAKTITDLTNEVLKVINDNKSLTMRELVNKLRDQTQAAASSIKNSGGYPSQSEISSAISDLLTKLPQDGPITGDGIQRFQNGITSHLNRVFPAKST</sequence>
<gene>
    <name evidence="2" type="ORF">CHIRRI_LOCUS11369</name>
</gene>
<reference evidence="2" key="1">
    <citation type="submission" date="2022-01" db="EMBL/GenBank/DDBJ databases">
        <authorList>
            <person name="King R."/>
        </authorList>
    </citation>
    <scope>NUCLEOTIDE SEQUENCE</scope>
</reference>
<evidence type="ECO:0000313" key="3">
    <source>
        <dbReference type="Proteomes" id="UP001153620"/>
    </source>
</evidence>
<organism evidence="2 3">
    <name type="scientific">Chironomus riparius</name>
    <dbReference type="NCBI Taxonomy" id="315576"/>
    <lineage>
        <taxon>Eukaryota</taxon>
        <taxon>Metazoa</taxon>
        <taxon>Ecdysozoa</taxon>
        <taxon>Arthropoda</taxon>
        <taxon>Hexapoda</taxon>
        <taxon>Insecta</taxon>
        <taxon>Pterygota</taxon>
        <taxon>Neoptera</taxon>
        <taxon>Endopterygota</taxon>
        <taxon>Diptera</taxon>
        <taxon>Nematocera</taxon>
        <taxon>Chironomoidea</taxon>
        <taxon>Chironomidae</taxon>
        <taxon>Chironominae</taxon>
        <taxon>Chironomus</taxon>
    </lineage>
</organism>
<dbReference type="EMBL" id="OU895879">
    <property type="protein sequence ID" value="CAG9808531.1"/>
    <property type="molecule type" value="Genomic_DNA"/>
</dbReference>
<proteinExistence type="predicted"/>
<evidence type="ECO:0000256" key="1">
    <source>
        <dbReference type="SAM" id="SignalP"/>
    </source>
</evidence>
<evidence type="ECO:0008006" key="4">
    <source>
        <dbReference type="Google" id="ProtNLM"/>
    </source>
</evidence>
<keyword evidence="3" id="KW-1185">Reference proteome</keyword>
<name>A0A9N9S332_9DIPT</name>